<accession>A0A438EUH9</accession>
<dbReference type="EMBL" id="QGNW01001183">
    <property type="protein sequence ID" value="RVW51360.1"/>
    <property type="molecule type" value="Genomic_DNA"/>
</dbReference>
<evidence type="ECO:0000313" key="2">
    <source>
        <dbReference type="Proteomes" id="UP000288805"/>
    </source>
</evidence>
<dbReference type="AlphaFoldDB" id="A0A438EUH9"/>
<comment type="caution">
    <text evidence="1">The sequence shown here is derived from an EMBL/GenBank/DDBJ whole genome shotgun (WGS) entry which is preliminary data.</text>
</comment>
<proteinExistence type="predicted"/>
<name>A0A438EUH9_VITVI</name>
<sequence>MHDLQPGDLFVVYKDESSGKYVRLLCLSSSDPSTGSSYLPSIEHMECTMGNRIEWSPVGGSSAVMPFSNEQEIVRGKKAVKPAHAEDKDGSIHRHRVGEADRDWYRQIWPEQGTSIQLGTL</sequence>
<reference evidence="1 2" key="1">
    <citation type="journal article" date="2018" name="PLoS Genet.">
        <title>Population sequencing reveals clonal diversity and ancestral inbreeding in the grapevine cultivar Chardonnay.</title>
        <authorList>
            <person name="Roach M.J."/>
            <person name="Johnson D.L."/>
            <person name="Bohlmann J."/>
            <person name="van Vuuren H.J."/>
            <person name="Jones S.J."/>
            <person name="Pretorius I.S."/>
            <person name="Schmidt S.A."/>
            <person name="Borneman A.R."/>
        </authorList>
    </citation>
    <scope>NUCLEOTIDE SEQUENCE [LARGE SCALE GENOMIC DNA]</scope>
    <source>
        <strain evidence="2">cv. Chardonnay</strain>
        <tissue evidence="1">Leaf</tissue>
    </source>
</reference>
<dbReference type="Proteomes" id="UP000288805">
    <property type="component" value="Unassembled WGS sequence"/>
</dbReference>
<organism evidence="1 2">
    <name type="scientific">Vitis vinifera</name>
    <name type="common">Grape</name>
    <dbReference type="NCBI Taxonomy" id="29760"/>
    <lineage>
        <taxon>Eukaryota</taxon>
        <taxon>Viridiplantae</taxon>
        <taxon>Streptophyta</taxon>
        <taxon>Embryophyta</taxon>
        <taxon>Tracheophyta</taxon>
        <taxon>Spermatophyta</taxon>
        <taxon>Magnoliopsida</taxon>
        <taxon>eudicotyledons</taxon>
        <taxon>Gunneridae</taxon>
        <taxon>Pentapetalae</taxon>
        <taxon>rosids</taxon>
        <taxon>Vitales</taxon>
        <taxon>Vitaceae</taxon>
        <taxon>Viteae</taxon>
        <taxon>Vitis</taxon>
    </lineage>
</organism>
<gene>
    <name evidence="1" type="ORF">CK203_094738</name>
</gene>
<protein>
    <submittedName>
        <fullName evidence="1">Uncharacterized protein</fullName>
    </submittedName>
</protein>
<evidence type="ECO:0000313" key="1">
    <source>
        <dbReference type="EMBL" id="RVW51360.1"/>
    </source>
</evidence>